<dbReference type="PROSITE" id="PS50164">
    <property type="entry name" value="GIY_YIG"/>
    <property type="match status" value="1"/>
</dbReference>
<dbReference type="NCBIfam" id="TIGR00194">
    <property type="entry name" value="uvrC"/>
    <property type="match status" value="1"/>
</dbReference>
<comment type="function">
    <text evidence="7">The UvrABC repair system catalyzes the recognition and processing of DNA lesions. UvrC both incises the 5' and 3' sides of the lesion. The N-terminal half is responsible for the 3' incision and the C-terminal half is responsible for the 5' incision.</text>
</comment>
<protein>
    <recommendedName>
        <fullName evidence="7">UvrABC system protein C</fullName>
        <shortName evidence="7">Protein UvrC</shortName>
    </recommendedName>
    <alternativeName>
        <fullName evidence="7">Excinuclease ABC subunit C</fullName>
    </alternativeName>
</protein>
<evidence type="ECO:0000256" key="1">
    <source>
        <dbReference type="ARBA" id="ARBA00022490"/>
    </source>
</evidence>
<evidence type="ECO:0000313" key="11">
    <source>
        <dbReference type="EMBL" id="GAK51817.1"/>
    </source>
</evidence>
<dbReference type="InterPro" id="IPR010994">
    <property type="entry name" value="RuvA_2-like"/>
</dbReference>
<evidence type="ECO:0000313" key="12">
    <source>
        <dbReference type="Proteomes" id="UP000030700"/>
    </source>
</evidence>
<dbReference type="HAMAP" id="MF_00203">
    <property type="entry name" value="UvrC"/>
    <property type="match status" value="1"/>
</dbReference>
<evidence type="ECO:0000256" key="6">
    <source>
        <dbReference type="ARBA" id="ARBA00023236"/>
    </source>
</evidence>
<dbReference type="PANTHER" id="PTHR30562:SF1">
    <property type="entry name" value="UVRABC SYSTEM PROTEIN C"/>
    <property type="match status" value="1"/>
</dbReference>
<dbReference type="Pfam" id="PF12826">
    <property type="entry name" value="HHH_2"/>
    <property type="match status" value="1"/>
</dbReference>
<dbReference type="FunFam" id="3.40.1440.10:FF:000001">
    <property type="entry name" value="UvrABC system protein C"/>
    <property type="match status" value="1"/>
</dbReference>
<evidence type="ECO:0000259" key="10">
    <source>
        <dbReference type="PROSITE" id="PS50165"/>
    </source>
</evidence>
<dbReference type="GO" id="GO:0009381">
    <property type="term" value="F:excinuclease ABC activity"/>
    <property type="evidence" value="ECO:0007669"/>
    <property type="project" value="UniProtKB-UniRule"/>
</dbReference>
<dbReference type="Gene3D" id="1.10.150.20">
    <property type="entry name" value="5' to 3' exonuclease, C-terminal subdomain"/>
    <property type="match status" value="1"/>
</dbReference>
<dbReference type="InterPro" id="IPR041663">
    <property type="entry name" value="DisA/LigA_HHH"/>
</dbReference>
<gene>
    <name evidence="7" type="primary">uvrC</name>
    <name evidence="11" type="ORF">U14_03063</name>
</gene>
<keyword evidence="12" id="KW-1185">Reference proteome</keyword>
<dbReference type="SUPFAM" id="SSF47781">
    <property type="entry name" value="RuvA domain 2-like"/>
    <property type="match status" value="1"/>
</dbReference>
<comment type="similarity">
    <text evidence="7">Belongs to the UvrC family.</text>
</comment>
<dbReference type="NCBIfam" id="NF001824">
    <property type="entry name" value="PRK00558.1-5"/>
    <property type="match status" value="1"/>
</dbReference>
<evidence type="ECO:0000256" key="3">
    <source>
        <dbReference type="ARBA" id="ARBA00022769"/>
    </source>
</evidence>
<dbReference type="Pfam" id="PF01541">
    <property type="entry name" value="GIY-YIG"/>
    <property type="match status" value="1"/>
</dbReference>
<evidence type="ECO:0000256" key="4">
    <source>
        <dbReference type="ARBA" id="ARBA00022881"/>
    </source>
</evidence>
<keyword evidence="2 7" id="KW-0227">DNA damage</keyword>
<organism evidence="11">
    <name type="scientific">Candidatus Moduliflexus flocculans</name>
    <dbReference type="NCBI Taxonomy" id="1499966"/>
    <lineage>
        <taxon>Bacteria</taxon>
        <taxon>Candidatus Moduliflexota</taxon>
        <taxon>Candidatus Moduliflexia</taxon>
        <taxon>Candidatus Moduliflexales</taxon>
        <taxon>Candidatus Moduliflexaceae</taxon>
    </lineage>
</organism>
<dbReference type="HOGENOM" id="CLU_014841_3_2_0"/>
<comment type="subcellular location">
    <subcellularLocation>
        <location evidence="7">Cytoplasm</location>
    </subcellularLocation>
</comment>
<evidence type="ECO:0000259" key="8">
    <source>
        <dbReference type="PROSITE" id="PS50151"/>
    </source>
</evidence>
<dbReference type="GO" id="GO:0003677">
    <property type="term" value="F:DNA binding"/>
    <property type="evidence" value="ECO:0007669"/>
    <property type="project" value="UniProtKB-UniRule"/>
</dbReference>
<dbReference type="AlphaFoldDB" id="A0A081BN51"/>
<feature type="domain" description="GIY-YIG" evidence="9">
    <location>
        <begin position="21"/>
        <end position="100"/>
    </location>
</feature>
<evidence type="ECO:0000256" key="5">
    <source>
        <dbReference type="ARBA" id="ARBA00023204"/>
    </source>
</evidence>
<dbReference type="Gene3D" id="4.10.860.10">
    <property type="entry name" value="UVR domain"/>
    <property type="match status" value="1"/>
</dbReference>
<dbReference type="Gene3D" id="3.30.420.340">
    <property type="entry name" value="UvrC, RNAse H endonuclease domain"/>
    <property type="match status" value="1"/>
</dbReference>
<dbReference type="GO" id="GO:0009380">
    <property type="term" value="C:excinuclease repair complex"/>
    <property type="evidence" value="ECO:0007669"/>
    <property type="project" value="InterPro"/>
</dbReference>
<dbReference type="InterPro" id="IPR000305">
    <property type="entry name" value="GIY-YIG_endonuc"/>
</dbReference>
<dbReference type="STRING" id="1499966.U14_03063"/>
<name>A0A081BN51_9BACT</name>
<proteinExistence type="inferred from homology"/>
<dbReference type="InterPro" id="IPR038476">
    <property type="entry name" value="UvrC_RNase_H_dom_sf"/>
</dbReference>
<evidence type="ECO:0000256" key="7">
    <source>
        <dbReference type="HAMAP-Rule" id="MF_00203"/>
    </source>
</evidence>
<dbReference type="InterPro" id="IPR001943">
    <property type="entry name" value="UVR_dom"/>
</dbReference>
<dbReference type="Pfam" id="PF02151">
    <property type="entry name" value="UVR"/>
    <property type="match status" value="1"/>
</dbReference>
<dbReference type="SMART" id="SM00465">
    <property type="entry name" value="GIYc"/>
    <property type="match status" value="1"/>
</dbReference>
<dbReference type="EMBL" id="DF820457">
    <property type="protein sequence ID" value="GAK51817.1"/>
    <property type="molecule type" value="Genomic_DNA"/>
</dbReference>
<evidence type="ECO:0000259" key="9">
    <source>
        <dbReference type="PROSITE" id="PS50164"/>
    </source>
</evidence>
<dbReference type="Pfam" id="PF22920">
    <property type="entry name" value="UvrC_RNaseH"/>
    <property type="match status" value="1"/>
</dbReference>
<keyword evidence="6 7" id="KW-0742">SOS response</keyword>
<dbReference type="Proteomes" id="UP000030700">
    <property type="component" value="Unassembled WGS sequence"/>
</dbReference>
<dbReference type="PROSITE" id="PS50151">
    <property type="entry name" value="UVR"/>
    <property type="match status" value="1"/>
</dbReference>
<dbReference type="PROSITE" id="PS50165">
    <property type="entry name" value="UVRC"/>
    <property type="match status" value="1"/>
</dbReference>
<comment type="subunit">
    <text evidence="7">Interacts with UvrB in an incision complex.</text>
</comment>
<dbReference type="PANTHER" id="PTHR30562">
    <property type="entry name" value="UVRC/OXIDOREDUCTASE"/>
    <property type="match status" value="1"/>
</dbReference>
<dbReference type="InterPro" id="IPR047296">
    <property type="entry name" value="GIY-YIG_UvrC_Cho"/>
</dbReference>
<dbReference type="CDD" id="cd10434">
    <property type="entry name" value="GIY-YIG_UvrC_Cho"/>
    <property type="match status" value="1"/>
</dbReference>
<dbReference type="GO" id="GO:0006289">
    <property type="term" value="P:nucleotide-excision repair"/>
    <property type="evidence" value="ECO:0007669"/>
    <property type="project" value="UniProtKB-UniRule"/>
</dbReference>
<dbReference type="FunFam" id="1.10.150.20:FF:000005">
    <property type="entry name" value="UvrABC system protein C"/>
    <property type="match status" value="1"/>
</dbReference>
<dbReference type="GO" id="GO:0005737">
    <property type="term" value="C:cytoplasm"/>
    <property type="evidence" value="ECO:0007669"/>
    <property type="project" value="UniProtKB-SubCell"/>
</dbReference>
<keyword evidence="4 7" id="KW-0267">Excision nuclease</keyword>
<dbReference type="InterPro" id="IPR036876">
    <property type="entry name" value="UVR_dom_sf"/>
</dbReference>
<dbReference type="SUPFAM" id="SSF46600">
    <property type="entry name" value="C-terminal UvrC-binding domain of UvrB"/>
    <property type="match status" value="1"/>
</dbReference>
<keyword evidence="1 7" id="KW-0963">Cytoplasm</keyword>
<feature type="domain" description="UVR" evidence="8">
    <location>
        <begin position="211"/>
        <end position="246"/>
    </location>
</feature>
<dbReference type="SUPFAM" id="SSF82771">
    <property type="entry name" value="GIY-YIG endonuclease"/>
    <property type="match status" value="1"/>
</dbReference>
<dbReference type="InterPro" id="IPR050066">
    <property type="entry name" value="UvrABC_protein_C"/>
</dbReference>
<keyword evidence="3 7" id="KW-0228">DNA excision</keyword>
<reference evidence="11" key="1">
    <citation type="journal article" date="2015" name="PeerJ">
        <title>First genomic representation of candidate bacterial phylum KSB3 points to enhanced environmental sensing as a trigger of wastewater bulking.</title>
        <authorList>
            <person name="Sekiguchi Y."/>
            <person name="Ohashi A."/>
            <person name="Parks D.H."/>
            <person name="Yamauchi T."/>
            <person name="Tyson G.W."/>
            <person name="Hugenholtz P."/>
        </authorList>
    </citation>
    <scope>NUCLEOTIDE SEQUENCE [LARGE SCALE GENOMIC DNA]</scope>
</reference>
<dbReference type="GO" id="GO:0009432">
    <property type="term" value="P:SOS response"/>
    <property type="evidence" value="ECO:0007669"/>
    <property type="project" value="UniProtKB-UniRule"/>
</dbReference>
<dbReference type="Pfam" id="PF08459">
    <property type="entry name" value="UvrC_RNaseH_dom"/>
    <property type="match status" value="1"/>
</dbReference>
<feature type="domain" description="UvrC family homology region profile" evidence="10">
    <location>
        <begin position="262"/>
        <end position="497"/>
    </location>
</feature>
<evidence type="ECO:0000256" key="2">
    <source>
        <dbReference type="ARBA" id="ARBA00022763"/>
    </source>
</evidence>
<dbReference type="Gene3D" id="3.40.1440.10">
    <property type="entry name" value="GIY-YIG endonuclease"/>
    <property type="match status" value="1"/>
</dbReference>
<dbReference type="InterPro" id="IPR035901">
    <property type="entry name" value="GIY-YIG_endonuc_sf"/>
</dbReference>
<sequence length="632" mass="72239">MMNDYAAIREHLEEILTHLPLLPGVYLMKNTQGAILYVGKAKRLRNRVRSYFRSSGLPSARIASMVTQIADIEHIVTDSELEALILESTLIKKHLPPYNVLLKDDKNFPYIKLTIQEEFPRIVTTRKILRDGALYFGPYVNVGALNKTLGLLKRFFPLRLCGSAFKYGSKPRPCFEYEIHRCLGPCAGKCTREEYAEMVEQAKLFLQGKKDDLMRELRARMERHAEALMFEQAAKVRDEIEAIDSIMERQNIISTGLENQDVIASARRGALLNVQLFFIRNGILMGRQAFQFSELTQGESDRLEELDEREVLRSVVEQYYLKNVLIPDEILLQEPIPNQKMIEEWLTDRKGKKVALVVPQRGHKKQLILMARQNAENALEKLETEDVKAAVALKLLEELQAQFQFATLPRRIECFDISNIQGAMAVASMVVCIDGQMQPKEYKRFRIKTIEGSDDFGMMQEVITRRYSRVKTESLPMPDVIMVDGGKGQLHAAKYALSLIDVEAQHVIGIAKAHGMRGSERDIERIFTQINGDGVVLDTSRKSAQLLMRIRDEAHRFAITYHRELRKKANLRSMIEDIPGIGQKRRKQLLTHFGSLKKLKEASLEDIAAVPTIHRDLAETVYTFLHSAEQSD</sequence>
<accession>A0A081BN51</accession>
<keyword evidence="5 7" id="KW-0234">DNA repair</keyword>
<dbReference type="InterPro" id="IPR004791">
    <property type="entry name" value="UvrC"/>
</dbReference>
<dbReference type="InterPro" id="IPR001162">
    <property type="entry name" value="UvrC_RNase_H_dom"/>
</dbReference>